<proteinExistence type="predicted"/>
<accession>A0A8J7J1Y6</accession>
<reference evidence="2" key="1">
    <citation type="submission" date="2020-12" db="EMBL/GenBank/DDBJ databases">
        <title>Snuella sp. nov., isolated from sediment in Incheon.</title>
        <authorList>
            <person name="Kim W."/>
        </authorList>
    </citation>
    <scope>NUCLEOTIDE SEQUENCE</scope>
    <source>
        <strain evidence="2">CAU 1569</strain>
    </source>
</reference>
<evidence type="ECO:0000256" key="1">
    <source>
        <dbReference type="SAM" id="Phobius"/>
    </source>
</evidence>
<keyword evidence="3" id="KW-1185">Reference proteome</keyword>
<gene>
    <name evidence="2" type="ORF">JF259_09080</name>
</gene>
<evidence type="ECO:0000313" key="3">
    <source>
        <dbReference type="Proteomes" id="UP000610931"/>
    </source>
</evidence>
<keyword evidence="1" id="KW-0812">Transmembrane</keyword>
<keyword evidence="1" id="KW-0472">Membrane</keyword>
<dbReference type="AlphaFoldDB" id="A0A8J7J1Y6"/>
<protein>
    <submittedName>
        <fullName evidence="2">FeoB-associated Cys-rich membrane protein</fullName>
    </submittedName>
</protein>
<comment type="caution">
    <text evidence="2">The sequence shown here is derived from an EMBL/GenBank/DDBJ whole genome shotgun (WGS) entry which is preliminary data.</text>
</comment>
<dbReference type="EMBL" id="JAELVQ010000009">
    <property type="protein sequence ID" value="MBJ6368242.1"/>
    <property type="molecule type" value="Genomic_DNA"/>
</dbReference>
<organism evidence="2 3">
    <name type="scientific">Snuella sedimenti</name>
    <dbReference type="NCBI Taxonomy" id="2798802"/>
    <lineage>
        <taxon>Bacteria</taxon>
        <taxon>Pseudomonadati</taxon>
        <taxon>Bacteroidota</taxon>
        <taxon>Flavobacteriia</taxon>
        <taxon>Flavobacteriales</taxon>
        <taxon>Flavobacteriaceae</taxon>
        <taxon>Snuella</taxon>
    </lineage>
</organism>
<name>A0A8J7J1Y6_9FLAO</name>
<keyword evidence="1" id="KW-1133">Transmembrane helix</keyword>
<feature type="transmembrane region" description="Helical" evidence="1">
    <location>
        <begin position="6"/>
        <end position="26"/>
    </location>
</feature>
<dbReference type="RefSeq" id="WP_199114999.1">
    <property type="nucleotide sequence ID" value="NZ_JAELVQ010000009.1"/>
</dbReference>
<sequence length="45" mass="4954">MNTIIQNILVFTALTLAIVFLVKKFFWKKPAPKKSCGGNDGCGCH</sequence>
<dbReference type="Proteomes" id="UP000610931">
    <property type="component" value="Unassembled WGS sequence"/>
</dbReference>
<evidence type="ECO:0000313" key="2">
    <source>
        <dbReference type="EMBL" id="MBJ6368242.1"/>
    </source>
</evidence>